<feature type="binding site" evidence="8">
    <location>
        <position position="58"/>
    </location>
    <ligand>
        <name>ATP</name>
        <dbReference type="ChEBI" id="CHEBI:30616"/>
    </ligand>
</feature>
<sequence>MFNDGAGDQQPSRIREFVPMADYAASCKYDEIETIGRGRFGVVKKVERRMDQREFACKVITVVQSPHDPSINDAKHEYEVLRALHHPNIVEYVDFERTDQEAKIYMELCRGGNLKDWIRARSEEPDSYVLEPALWSIILQLTSALTYCHFGWNPTGGEMDSSVTPNFRTVLHRDLKPANGTASAPLKNTVNHLTLVLISSTDGPLVVKLGDFGLAKFMDLEHTLSTFAGTRPYLAPEIVENEATGRVKWTKHSDVYSLGCIVYEICTLELLLNSMKADPQRIPTVYSDSVRGFIARCLSREPSHRPDARELFQWASRCCGSRATAPGEMVESLTANPSTIGLLDQQLFEGVRSHSEFSHRPIVHVQISNQQNFWIDTRPFAEPLGKAFTWPIKHRGGIQVFNQPSDKNEALATLQHGVMTLLQLGGFDPSSPSFSTEAAFSWAIRHGLWNVVRLLMGQGPSIESKVWFRDQRGHRIDRLTQSSFEAYSKLIGAISSLGVMNADEEQALDLLMTPVHHATLQRNRDVLDLLINAGAGINAAAIFNTKPRLKLSALVIAAAVGDEWIIGKLLDAGADPSQTFGADIVSPLIIAVKMGLSESIIKLLVERGAGARLAANRMPISLNAMAWTGEEAIKAILLDCVDTSSENARAKDLEIPLQRVLSDAAFSKHHTILRKLLDRGIAREYPGFRGRSPFLLAAANGDLELMKLLIDRGVNTKATDEEGCTAFHLVAKSSADEKTKEEAVELLIKVGADINARDNRQSTPLIFSVRQGSPSNEKMTSTLLKHGADVHALDEQGSTS</sequence>
<keyword evidence="11" id="KW-1185">Reference proteome</keyword>
<keyword evidence="7" id="KW-0040">ANK repeat</keyword>
<dbReference type="Pfam" id="PF00069">
    <property type="entry name" value="Pkinase"/>
    <property type="match status" value="1"/>
</dbReference>
<dbReference type="SUPFAM" id="SSF48403">
    <property type="entry name" value="Ankyrin repeat"/>
    <property type="match status" value="1"/>
</dbReference>
<keyword evidence="4 8" id="KW-0547">Nucleotide-binding</keyword>
<organism evidence="10 11">
    <name type="scientific">Fusarium floridanum</name>
    <dbReference type="NCBI Taxonomy" id="1325733"/>
    <lineage>
        <taxon>Eukaryota</taxon>
        <taxon>Fungi</taxon>
        <taxon>Dikarya</taxon>
        <taxon>Ascomycota</taxon>
        <taxon>Pezizomycotina</taxon>
        <taxon>Sordariomycetes</taxon>
        <taxon>Hypocreomycetidae</taxon>
        <taxon>Hypocreales</taxon>
        <taxon>Nectriaceae</taxon>
        <taxon>Fusarium</taxon>
        <taxon>Fusarium solani species complex</taxon>
    </lineage>
</organism>
<dbReference type="EC" id="2.7.11.1" evidence="2"/>
<dbReference type="PROSITE" id="PS50011">
    <property type="entry name" value="PROTEIN_KINASE_DOM"/>
    <property type="match status" value="1"/>
</dbReference>
<dbReference type="PROSITE" id="PS50088">
    <property type="entry name" value="ANK_REPEAT"/>
    <property type="match status" value="5"/>
</dbReference>
<evidence type="ECO:0000259" key="9">
    <source>
        <dbReference type="PROSITE" id="PS50011"/>
    </source>
</evidence>
<evidence type="ECO:0000256" key="3">
    <source>
        <dbReference type="ARBA" id="ARBA00022679"/>
    </source>
</evidence>
<accession>A0A428SJ81</accession>
<reference evidence="10 11" key="1">
    <citation type="submission" date="2017-06" db="EMBL/GenBank/DDBJ databases">
        <title>Comparative genomic analysis of Ambrosia Fusariam Clade fungi.</title>
        <authorList>
            <person name="Stajich J.E."/>
            <person name="Carrillo J."/>
            <person name="Kijimoto T."/>
            <person name="Eskalen A."/>
            <person name="O'Donnell K."/>
            <person name="Kasson M."/>
        </authorList>
    </citation>
    <scope>NUCLEOTIDE SEQUENCE [LARGE SCALE GENOMIC DNA]</scope>
    <source>
        <strain evidence="10 11">NRRL62606</strain>
    </source>
</reference>
<evidence type="ECO:0000256" key="5">
    <source>
        <dbReference type="ARBA" id="ARBA00022777"/>
    </source>
</evidence>
<dbReference type="InterPro" id="IPR000719">
    <property type="entry name" value="Prot_kinase_dom"/>
</dbReference>
<feature type="repeat" description="ANK" evidence="7">
    <location>
        <begin position="760"/>
        <end position="795"/>
    </location>
</feature>
<dbReference type="GO" id="GO:0005524">
    <property type="term" value="F:ATP binding"/>
    <property type="evidence" value="ECO:0007669"/>
    <property type="project" value="UniProtKB-UniRule"/>
</dbReference>
<dbReference type="InterPro" id="IPR011009">
    <property type="entry name" value="Kinase-like_dom_sf"/>
</dbReference>
<dbReference type="PROSITE" id="PS00107">
    <property type="entry name" value="PROTEIN_KINASE_ATP"/>
    <property type="match status" value="1"/>
</dbReference>
<dbReference type="PANTHER" id="PTHR43671:SF13">
    <property type="entry name" value="SERINE_THREONINE-PROTEIN KINASE NEK2"/>
    <property type="match status" value="1"/>
</dbReference>
<dbReference type="EMBL" id="NKCL01000013">
    <property type="protein sequence ID" value="RSL89797.1"/>
    <property type="molecule type" value="Genomic_DNA"/>
</dbReference>
<dbReference type="Pfam" id="PF12796">
    <property type="entry name" value="Ank_2"/>
    <property type="match status" value="1"/>
</dbReference>
<dbReference type="Gene3D" id="1.25.40.20">
    <property type="entry name" value="Ankyrin repeat-containing domain"/>
    <property type="match status" value="1"/>
</dbReference>
<proteinExistence type="inferred from homology"/>
<evidence type="ECO:0000256" key="4">
    <source>
        <dbReference type="ARBA" id="ARBA00022741"/>
    </source>
</evidence>
<evidence type="ECO:0000256" key="7">
    <source>
        <dbReference type="PROSITE-ProRule" id="PRU00023"/>
    </source>
</evidence>
<dbReference type="GO" id="GO:0004674">
    <property type="term" value="F:protein serine/threonine kinase activity"/>
    <property type="evidence" value="ECO:0007669"/>
    <property type="project" value="UniProtKB-EC"/>
</dbReference>
<dbReference type="SMART" id="SM00220">
    <property type="entry name" value="S_TKc"/>
    <property type="match status" value="1"/>
</dbReference>
<feature type="repeat" description="ANK" evidence="7">
    <location>
        <begin position="689"/>
        <end position="721"/>
    </location>
</feature>
<feature type="repeat" description="ANK" evidence="7">
    <location>
        <begin position="510"/>
        <end position="542"/>
    </location>
</feature>
<keyword evidence="3" id="KW-0808">Transferase</keyword>
<evidence type="ECO:0000313" key="10">
    <source>
        <dbReference type="EMBL" id="RSL89797.1"/>
    </source>
</evidence>
<name>A0A428SJ81_9HYPO</name>
<dbReference type="InterPro" id="IPR002110">
    <property type="entry name" value="Ankyrin_rpt"/>
</dbReference>
<dbReference type="PROSITE" id="PS50297">
    <property type="entry name" value="ANK_REP_REGION"/>
    <property type="match status" value="3"/>
</dbReference>
<protein>
    <recommendedName>
        <fullName evidence="2">non-specific serine/threonine protein kinase</fullName>
        <ecNumber evidence="2">2.7.11.1</ecNumber>
    </recommendedName>
</protein>
<gene>
    <name evidence="10" type="ORF">CEP51_001079</name>
</gene>
<keyword evidence="5" id="KW-0418">Kinase</keyword>
<dbReference type="InterPro" id="IPR036770">
    <property type="entry name" value="Ankyrin_rpt-contain_sf"/>
</dbReference>
<dbReference type="GO" id="GO:0007059">
    <property type="term" value="P:chromosome segregation"/>
    <property type="evidence" value="ECO:0007669"/>
    <property type="project" value="TreeGrafter"/>
</dbReference>
<dbReference type="InterPro" id="IPR017441">
    <property type="entry name" value="Protein_kinase_ATP_BS"/>
</dbReference>
<feature type="repeat" description="ANK" evidence="7">
    <location>
        <begin position="583"/>
        <end position="616"/>
    </location>
</feature>
<evidence type="ECO:0000256" key="6">
    <source>
        <dbReference type="ARBA" id="ARBA00022840"/>
    </source>
</evidence>
<evidence type="ECO:0000256" key="1">
    <source>
        <dbReference type="ARBA" id="ARBA00010886"/>
    </source>
</evidence>
<comment type="similarity">
    <text evidence="1">Belongs to the protein kinase superfamily. NEK Ser/Thr protein kinase family. NIMA subfamily.</text>
</comment>
<feature type="domain" description="Protein kinase" evidence="9">
    <location>
        <begin position="29"/>
        <end position="315"/>
    </location>
</feature>
<dbReference type="GO" id="GO:0005634">
    <property type="term" value="C:nucleus"/>
    <property type="evidence" value="ECO:0007669"/>
    <property type="project" value="TreeGrafter"/>
</dbReference>
<dbReference type="Gene3D" id="1.10.510.10">
    <property type="entry name" value="Transferase(Phosphotransferase) domain 1"/>
    <property type="match status" value="1"/>
</dbReference>
<dbReference type="InterPro" id="IPR050660">
    <property type="entry name" value="NEK_Ser/Thr_kinase"/>
</dbReference>
<dbReference type="SUPFAM" id="SSF56112">
    <property type="entry name" value="Protein kinase-like (PK-like)"/>
    <property type="match status" value="1"/>
</dbReference>
<dbReference type="GO" id="GO:0044732">
    <property type="term" value="C:mitotic spindle pole body"/>
    <property type="evidence" value="ECO:0007669"/>
    <property type="project" value="TreeGrafter"/>
</dbReference>
<dbReference type="Proteomes" id="UP000287972">
    <property type="component" value="Unassembled WGS sequence"/>
</dbReference>
<dbReference type="GO" id="GO:0005737">
    <property type="term" value="C:cytoplasm"/>
    <property type="evidence" value="ECO:0007669"/>
    <property type="project" value="TreeGrafter"/>
</dbReference>
<feature type="repeat" description="ANK" evidence="7">
    <location>
        <begin position="722"/>
        <end position="759"/>
    </location>
</feature>
<evidence type="ECO:0000313" key="11">
    <source>
        <dbReference type="Proteomes" id="UP000287972"/>
    </source>
</evidence>
<evidence type="ECO:0000256" key="2">
    <source>
        <dbReference type="ARBA" id="ARBA00012513"/>
    </source>
</evidence>
<dbReference type="Gene3D" id="3.30.200.20">
    <property type="entry name" value="Phosphorylase Kinase, domain 1"/>
    <property type="match status" value="1"/>
</dbReference>
<dbReference type="AlphaFoldDB" id="A0A428SJ81"/>
<dbReference type="PRINTS" id="PR01415">
    <property type="entry name" value="ANKYRIN"/>
</dbReference>
<comment type="caution">
    <text evidence="10">The sequence shown here is derived from an EMBL/GenBank/DDBJ whole genome shotgun (WGS) entry which is preliminary data.</text>
</comment>
<dbReference type="SMART" id="SM00248">
    <property type="entry name" value="ANK"/>
    <property type="match status" value="8"/>
</dbReference>
<dbReference type="PANTHER" id="PTHR43671">
    <property type="entry name" value="SERINE/THREONINE-PROTEIN KINASE NEK"/>
    <property type="match status" value="1"/>
</dbReference>
<evidence type="ECO:0000256" key="8">
    <source>
        <dbReference type="PROSITE-ProRule" id="PRU10141"/>
    </source>
</evidence>
<keyword evidence="6 8" id="KW-0067">ATP-binding</keyword>